<feature type="domain" description="Neprosin PEP catalytic" evidence="2">
    <location>
        <begin position="157"/>
        <end position="410"/>
    </location>
</feature>
<dbReference type="Pfam" id="PF03080">
    <property type="entry name" value="Neprosin"/>
    <property type="match status" value="1"/>
</dbReference>
<feature type="chain" id="PRO_5044815270" description="Neprosin PEP catalytic domain-containing protein" evidence="1">
    <location>
        <begin position="30"/>
        <end position="410"/>
    </location>
</feature>
<name>A0ABC9AS91_9POAL</name>
<dbReference type="InterPro" id="IPR053168">
    <property type="entry name" value="Glutamic_endopeptidase"/>
</dbReference>
<evidence type="ECO:0000259" key="2">
    <source>
        <dbReference type="PROSITE" id="PS52045"/>
    </source>
</evidence>
<keyword evidence="4" id="KW-1185">Reference proteome</keyword>
<dbReference type="InterPro" id="IPR025521">
    <property type="entry name" value="Neprosin_propep"/>
</dbReference>
<dbReference type="PROSITE" id="PS52045">
    <property type="entry name" value="NEPROSIN_PEP_CD"/>
    <property type="match status" value="1"/>
</dbReference>
<dbReference type="PANTHER" id="PTHR31589:SF231">
    <property type="entry name" value="OS01G0973100 PROTEIN"/>
    <property type="match status" value="1"/>
</dbReference>
<dbReference type="Gene3D" id="3.90.1320.10">
    <property type="entry name" value="Outer-capsid protein sigma 3, large lobe"/>
    <property type="match status" value="1"/>
</dbReference>
<dbReference type="Proteomes" id="UP001497457">
    <property type="component" value="Chromosome 23rd"/>
</dbReference>
<protein>
    <recommendedName>
        <fullName evidence="2">Neprosin PEP catalytic domain-containing protein</fullName>
    </recommendedName>
</protein>
<gene>
    <name evidence="3" type="ORF">URODEC1_LOCUS58160</name>
</gene>
<dbReference type="AlphaFoldDB" id="A0ABC9AS91"/>
<reference evidence="3" key="1">
    <citation type="submission" date="2024-10" db="EMBL/GenBank/DDBJ databases">
        <authorList>
            <person name="Ryan C."/>
        </authorList>
    </citation>
    <scope>NUCLEOTIDE SEQUENCE [LARGE SCALE GENOMIC DNA]</scope>
</reference>
<dbReference type="PANTHER" id="PTHR31589">
    <property type="entry name" value="PROTEIN, PUTATIVE (DUF239)-RELATED-RELATED"/>
    <property type="match status" value="1"/>
</dbReference>
<proteinExistence type="predicted"/>
<keyword evidence="1" id="KW-0732">Signal</keyword>
<dbReference type="InterPro" id="IPR004314">
    <property type="entry name" value="Neprosin"/>
</dbReference>
<dbReference type="Pfam" id="PF14365">
    <property type="entry name" value="Neprosin_AP"/>
    <property type="match status" value="1"/>
</dbReference>
<sequence length="410" mass="45163">MAATTRRACLVALVVVALAFLFFEGPAMAESGTTAGVSAQRLREVRSFLRRVNKAPVTSIQSPDGDIIDCVPISKQPAIDHPLLKNHTIQMQPSYYPYGDSNIAPHPITQTWHQNGKCPENTIPIRRIKEEDVLRASSVNWYGKKTPEDLHKFHLEASANSGHQYAVASSPSGSFYGTQISMNLWKPMTESTNDFSLTQLWIVAGSYSNNDLNTIETGWQVYPYLYGDANPRLFIYWTRDAYRTTGCYNLGCSGFVQTNNQIAMGGTLAPQSTYGGTQYEITFLVWKDPNTHNWWMQLGGTNVGYWPSSIFTHLANSASYIQWGGEVAPSENGQTSTQMGSGHFPSEGFGKASYIRNIQTVDSSNTLSSANGLSLINPTPNCYNVQTGTSSSNWGTYMFYGGPGRNSNCP</sequence>
<dbReference type="EMBL" id="OZ075133">
    <property type="protein sequence ID" value="CAL4985911.1"/>
    <property type="molecule type" value="Genomic_DNA"/>
</dbReference>
<evidence type="ECO:0000313" key="3">
    <source>
        <dbReference type="EMBL" id="CAL4985911.1"/>
    </source>
</evidence>
<organism evidence="3 4">
    <name type="scientific">Urochloa decumbens</name>
    <dbReference type="NCBI Taxonomy" id="240449"/>
    <lineage>
        <taxon>Eukaryota</taxon>
        <taxon>Viridiplantae</taxon>
        <taxon>Streptophyta</taxon>
        <taxon>Embryophyta</taxon>
        <taxon>Tracheophyta</taxon>
        <taxon>Spermatophyta</taxon>
        <taxon>Magnoliopsida</taxon>
        <taxon>Liliopsida</taxon>
        <taxon>Poales</taxon>
        <taxon>Poaceae</taxon>
        <taxon>PACMAD clade</taxon>
        <taxon>Panicoideae</taxon>
        <taxon>Panicodae</taxon>
        <taxon>Paniceae</taxon>
        <taxon>Melinidinae</taxon>
        <taxon>Urochloa</taxon>
    </lineage>
</organism>
<feature type="signal peptide" evidence="1">
    <location>
        <begin position="1"/>
        <end position="29"/>
    </location>
</feature>
<evidence type="ECO:0000256" key="1">
    <source>
        <dbReference type="SAM" id="SignalP"/>
    </source>
</evidence>
<evidence type="ECO:0000313" key="4">
    <source>
        <dbReference type="Proteomes" id="UP001497457"/>
    </source>
</evidence>
<accession>A0ABC9AS91</accession>